<dbReference type="Pfam" id="PF02653">
    <property type="entry name" value="BPD_transp_2"/>
    <property type="match status" value="1"/>
</dbReference>
<dbReference type="PANTHER" id="PTHR32196">
    <property type="entry name" value="ABC TRANSPORTER PERMEASE PROTEIN YPHD-RELATED-RELATED"/>
    <property type="match status" value="1"/>
</dbReference>
<evidence type="ECO:0000313" key="10">
    <source>
        <dbReference type="EMBL" id="GAK58210.1"/>
    </source>
</evidence>
<comment type="subcellular location">
    <subcellularLocation>
        <location evidence="1">Cell membrane</location>
        <topology evidence="1">Multi-pass membrane protein</topology>
    </subcellularLocation>
</comment>
<keyword evidence="11" id="KW-1185">Reference proteome</keyword>
<reference evidence="10" key="1">
    <citation type="journal article" date="2015" name="PeerJ">
        <title>First genomic representation of candidate bacterial phylum KSB3 points to enhanced environmental sensing as a trigger of wastewater bulking.</title>
        <authorList>
            <person name="Sekiguchi Y."/>
            <person name="Ohashi A."/>
            <person name="Parks D.H."/>
            <person name="Yamauchi T."/>
            <person name="Tyson G.W."/>
            <person name="Hugenholtz P."/>
        </authorList>
    </citation>
    <scope>NUCLEOTIDE SEQUENCE [LARGE SCALE GENOMIC DNA]</scope>
</reference>
<evidence type="ECO:0000256" key="1">
    <source>
        <dbReference type="ARBA" id="ARBA00004651"/>
    </source>
</evidence>
<keyword evidence="7 9" id="KW-0472">Membrane</keyword>
<evidence type="ECO:0000256" key="8">
    <source>
        <dbReference type="ARBA" id="ARBA00039381"/>
    </source>
</evidence>
<dbReference type="eggNOG" id="COG1172">
    <property type="taxonomic scope" value="Bacteria"/>
</dbReference>
<evidence type="ECO:0000256" key="2">
    <source>
        <dbReference type="ARBA" id="ARBA00022448"/>
    </source>
</evidence>
<dbReference type="GO" id="GO:0005886">
    <property type="term" value="C:plasma membrane"/>
    <property type="evidence" value="ECO:0007669"/>
    <property type="project" value="UniProtKB-SubCell"/>
</dbReference>
<name>A0A081C0V5_VECG1</name>
<organism evidence="10">
    <name type="scientific">Vecturithrix granuli</name>
    <dbReference type="NCBI Taxonomy" id="1499967"/>
    <lineage>
        <taxon>Bacteria</taxon>
        <taxon>Candidatus Moduliflexota</taxon>
        <taxon>Candidatus Vecturitrichia</taxon>
        <taxon>Candidatus Vecturitrichales</taxon>
        <taxon>Candidatus Vecturitrichaceae</taxon>
        <taxon>Candidatus Vecturithrix</taxon>
    </lineage>
</organism>
<keyword evidence="3" id="KW-1003">Cell membrane</keyword>
<evidence type="ECO:0000256" key="5">
    <source>
        <dbReference type="ARBA" id="ARBA00022692"/>
    </source>
</evidence>
<evidence type="ECO:0000256" key="9">
    <source>
        <dbReference type="SAM" id="Phobius"/>
    </source>
</evidence>
<evidence type="ECO:0000256" key="4">
    <source>
        <dbReference type="ARBA" id="ARBA00022519"/>
    </source>
</evidence>
<feature type="transmembrane region" description="Helical" evidence="9">
    <location>
        <begin position="82"/>
        <end position="105"/>
    </location>
</feature>
<dbReference type="EMBL" id="DF820467">
    <property type="protein sequence ID" value="GAK58210.1"/>
    <property type="molecule type" value="Genomic_DNA"/>
</dbReference>
<evidence type="ECO:0000256" key="6">
    <source>
        <dbReference type="ARBA" id="ARBA00022989"/>
    </source>
</evidence>
<evidence type="ECO:0000313" key="11">
    <source>
        <dbReference type="Proteomes" id="UP000030661"/>
    </source>
</evidence>
<feature type="transmembrane region" description="Helical" evidence="9">
    <location>
        <begin position="258"/>
        <end position="275"/>
    </location>
</feature>
<keyword evidence="4" id="KW-0997">Cell inner membrane</keyword>
<gene>
    <name evidence="10" type="ORF">U27_05183</name>
</gene>
<dbReference type="InterPro" id="IPR001851">
    <property type="entry name" value="ABC_transp_permease"/>
</dbReference>
<sequence>MQWEFLLLVIFLVFNLVMSLTTRNYLNVWNLFDMTFIFTEKAIVALIMTFIIITGNIDLSVASMMGLSSVAMAASFEAGLNIWLAVFLGVAVGLLCGFLNGFIIIKLELPAIIITLATFSFYRGIAYVILGDQAVSGFPKSFSYLGRGYIGDTPVPFVLVVFFALAVIMGFILHKTRFGRMLYAMGWNEQTCYASGIPVKKIKLVLFTLSGFFASASGIFLTSRIGNTRPNIATGFELEIITIVILGGVMITGGVGKMWGVVLSIFLIGTIRYGLGLHNVPGPFMLIIAGSLLILSILANNLIKQYIEARSLMEKVEEETGI</sequence>
<protein>
    <recommendedName>
        <fullName evidence="8">Autoinducer 2 import system permease protein LsrD</fullName>
    </recommendedName>
</protein>
<dbReference type="AlphaFoldDB" id="A0A081C0V5"/>
<dbReference type="STRING" id="1499967.U27_05183"/>
<keyword evidence="6 9" id="KW-1133">Transmembrane helix</keyword>
<feature type="transmembrane region" description="Helical" evidence="9">
    <location>
        <begin position="232"/>
        <end position="251"/>
    </location>
</feature>
<feature type="transmembrane region" description="Helical" evidence="9">
    <location>
        <begin position="155"/>
        <end position="173"/>
    </location>
</feature>
<dbReference type="CDD" id="cd06579">
    <property type="entry name" value="TM_PBP1_transp_AraH_like"/>
    <property type="match status" value="1"/>
</dbReference>
<keyword evidence="2" id="KW-0813">Transport</keyword>
<feature type="transmembrane region" description="Helical" evidence="9">
    <location>
        <begin position="112"/>
        <end position="135"/>
    </location>
</feature>
<feature type="transmembrane region" description="Helical" evidence="9">
    <location>
        <begin position="281"/>
        <end position="303"/>
    </location>
</feature>
<dbReference type="GO" id="GO:0022857">
    <property type="term" value="F:transmembrane transporter activity"/>
    <property type="evidence" value="ECO:0007669"/>
    <property type="project" value="InterPro"/>
</dbReference>
<dbReference type="HOGENOM" id="CLU_028880_0_0_0"/>
<feature type="transmembrane region" description="Helical" evidence="9">
    <location>
        <begin position="204"/>
        <end position="226"/>
    </location>
</feature>
<proteinExistence type="predicted"/>
<dbReference type="Proteomes" id="UP000030661">
    <property type="component" value="Unassembled WGS sequence"/>
</dbReference>
<evidence type="ECO:0000256" key="3">
    <source>
        <dbReference type="ARBA" id="ARBA00022475"/>
    </source>
</evidence>
<dbReference type="PANTHER" id="PTHR32196:SF71">
    <property type="entry name" value="AUTOINDUCER 2 IMPORT SYSTEM PERMEASE PROTEIN LSRD"/>
    <property type="match status" value="1"/>
</dbReference>
<accession>A0A081C0V5</accession>
<keyword evidence="5 9" id="KW-0812">Transmembrane</keyword>
<evidence type="ECO:0000256" key="7">
    <source>
        <dbReference type="ARBA" id="ARBA00023136"/>
    </source>
</evidence>